<evidence type="ECO:0000313" key="10">
    <source>
        <dbReference type="Proteomes" id="UP001230220"/>
    </source>
</evidence>
<comment type="caution">
    <text evidence="9">The sequence shown here is derived from an EMBL/GenBank/DDBJ whole genome shotgun (WGS) entry which is preliminary data.</text>
</comment>
<keyword evidence="3" id="KW-0731">Sigma factor</keyword>
<evidence type="ECO:0000256" key="4">
    <source>
        <dbReference type="ARBA" id="ARBA00023125"/>
    </source>
</evidence>
<reference evidence="9 10" key="1">
    <citation type="submission" date="2023-07" db="EMBL/GenBank/DDBJ databases">
        <title>Genomic Encyclopedia of Type Strains, Phase IV (KMG-IV): sequencing the most valuable type-strain genomes for metagenomic binning, comparative biology and taxonomic classification.</title>
        <authorList>
            <person name="Goeker M."/>
        </authorList>
    </citation>
    <scope>NUCLEOTIDE SEQUENCE [LARGE SCALE GENOMIC DNA]</scope>
    <source>
        <strain evidence="9 10">DSM 16784</strain>
    </source>
</reference>
<accession>A0ABU0E204</accession>
<dbReference type="Proteomes" id="UP001230220">
    <property type="component" value="Unassembled WGS sequence"/>
</dbReference>
<dbReference type="InterPro" id="IPR007627">
    <property type="entry name" value="RNA_pol_sigma70_r2"/>
</dbReference>
<organism evidence="9 10">
    <name type="scientific">Breznakia pachnodae</name>
    <dbReference type="NCBI Taxonomy" id="265178"/>
    <lineage>
        <taxon>Bacteria</taxon>
        <taxon>Bacillati</taxon>
        <taxon>Bacillota</taxon>
        <taxon>Erysipelotrichia</taxon>
        <taxon>Erysipelotrichales</taxon>
        <taxon>Erysipelotrichaceae</taxon>
        <taxon>Breznakia</taxon>
    </lineage>
</organism>
<keyword evidence="6" id="KW-1133">Transmembrane helix</keyword>
<dbReference type="EMBL" id="JAUSUR010000002">
    <property type="protein sequence ID" value="MDQ0360927.1"/>
    <property type="molecule type" value="Genomic_DNA"/>
</dbReference>
<dbReference type="InterPro" id="IPR039425">
    <property type="entry name" value="RNA_pol_sigma-70-like"/>
</dbReference>
<dbReference type="Gene3D" id="1.10.10.10">
    <property type="entry name" value="Winged helix-like DNA-binding domain superfamily/Winged helix DNA-binding domain"/>
    <property type="match status" value="1"/>
</dbReference>
<dbReference type="InterPro" id="IPR013249">
    <property type="entry name" value="RNA_pol_sigma70_r4_t2"/>
</dbReference>
<dbReference type="SUPFAM" id="SSF88946">
    <property type="entry name" value="Sigma2 domain of RNA polymerase sigma factors"/>
    <property type="match status" value="1"/>
</dbReference>
<evidence type="ECO:0000259" key="7">
    <source>
        <dbReference type="Pfam" id="PF04542"/>
    </source>
</evidence>
<dbReference type="PANTHER" id="PTHR43133">
    <property type="entry name" value="RNA POLYMERASE ECF-TYPE SIGMA FACTO"/>
    <property type="match status" value="1"/>
</dbReference>
<dbReference type="RefSeq" id="WP_307407198.1">
    <property type="nucleotide sequence ID" value="NZ_JAUSUR010000002.1"/>
</dbReference>
<keyword evidence="6" id="KW-0812">Transmembrane</keyword>
<dbReference type="InterPro" id="IPR036388">
    <property type="entry name" value="WH-like_DNA-bd_sf"/>
</dbReference>
<evidence type="ECO:0000256" key="6">
    <source>
        <dbReference type="SAM" id="Phobius"/>
    </source>
</evidence>
<dbReference type="InterPro" id="IPR013324">
    <property type="entry name" value="RNA_pol_sigma_r3/r4-like"/>
</dbReference>
<evidence type="ECO:0000256" key="2">
    <source>
        <dbReference type="ARBA" id="ARBA00023015"/>
    </source>
</evidence>
<evidence type="ECO:0000256" key="3">
    <source>
        <dbReference type="ARBA" id="ARBA00023082"/>
    </source>
</evidence>
<keyword evidence="10" id="KW-1185">Reference proteome</keyword>
<feature type="transmembrane region" description="Helical" evidence="6">
    <location>
        <begin position="247"/>
        <end position="266"/>
    </location>
</feature>
<protein>
    <submittedName>
        <fullName evidence="9">RNA polymerase sigma factor (Sigma-70 family)</fullName>
    </submittedName>
</protein>
<dbReference type="NCBIfam" id="TIGR02937">
    <property type="entry name" value="sigma70-ECF"/>
    <property type="match status" value="1"/>
</dbReference>
<evidence type="ECO:0000256" key="5">
    <source>
        <dbReference type="ARBA" id="ARBA00023163"/>
    </source>
</evidence>
<dbReference type="SUPFAM" id="SSF88659">
    <property type="entry name" value="Sigma3 and sigma4 domains of RNA polymerase sigma factors"/>
    <property type="match status" value="1"/>
</dbReference>
<dbReference type="PANTHER" id="PTHR43133:SF8">
    <property type="entry name" value="RNA POLYMERASE SIGMA FACTOR HI_1459-RELATED"/>
    <property type="match status" value="1"/>
</dbReference>
<comment type="similarity">
    <text evidence="1">Belongs to the sigma-70 factor family. ECF subfamily.</text>
</comment>
<gene>
    <name evidence="9" type="ORF">J2S15_001672</name>
</gene>
<evidence type="ECO:0000256" key="1">
    <source>
        <dbReference type="ARBA" id="ARBA00010641"/>
    </source>
</evidence>
<dbReference type="InterPro" id="IPR013325">
    <property type="entry name" value="RNA_pol_sigma_r2"/>
</dbReference>
<name>A0ABU0E204_9FIRM</name>
<keyword evidence="4" id="KW-0238">DNA-binding</keyword>
<proteinExistence type="inferred from homology"/>
<dbReference type="Gene3D" id="1.10.1740.10">
    <property type="match status" value="1"/>
</dbReference>
<feature type="domain" description="RNA polymerase sigma-70 region 2" evidence="7">
    <location>
        <begin position="24"/>
        <end position="89"/>
    </location>
</feature>
<dbReference type="Pfam" id="PF04542">
    <property type="entry name" value="Sigma70_r2"/>
    <property type="match status" value="1"/>
</dbReference>
<keyword evidence="5" id="KW-0804">Transcription</keyword>
<evidence type="ECO:0000313" key="9">
    <source>
        <dbReference type="EMBL" id="MDQ0360927.1"/>
    </source>
</evidence>
<feature type="domain" description="RNA polymerase sigma factor 70 region 4 type 2" evidence="8">
    <location>
        <begin position="130"/>
        <end position="181"/>
    </location>
</feature>
<dbReference type="InterPro" id="IPR014284">
    <property type="entry name" value="RNA_pol_sigma-70_dom"/>
</dbReference>
<dbReference type="Pfam" id="PF08281">
    <property type="entry name" value="Sigma70_r4_2"/>
    <property type="match status" value="1"/>
</dbReference>
<evidence type="ECO:0000259" key="8">
    <source>
        <dbReference type="Pfam" id="PF08281"/>
    </source>
</evidence>
<sequence length="447" mass="52681">MDKVELTQIVKEVQKDIGQFELLYSLIVNKVYYWCYMVIGNEADAVDASQEAMIRIYNKLHTLTNPETFSSWMYILVRNSCYRYLHNHKKKDMEFLENADFSRKFEDTIIEKRSDAIPSKAYEEKEIRELIIGFINNLPRKQREVIMLHYLEELKIDEIAELLDYKKGSVKSRLHAGRRNLEKQIAEYQEENDVKLYGFAWLPLLGLFLKEHMDELSRKYSFQYDESLYVNNEEKSIKGRRLLNGKLILVVSVLVIIAIILNMNLFSSKDTIPTERASISTKDNQDMYEKLKGHPYIETMIYSTFPTRTTVDITIELKQDIEENDIKIMLNKNELSFEKKENIITLTAEENGEYSIIIKDKKTSFEIDRIDEYAPELIGVVNYGNYLQLILNDELSQIDYKESYVEYLGKSYEVTEDLKIYGEFEGYGEIIIFNKEGYFAKYDSKLD</sequence>
<keyword evidence="6" id="KW-0472">Membrane</keyword>
<keyword evidence="2" id="KW-0805">Transcription regulation</keyword>
<dbReference type="CDD" id="cd06171">
    <property type="entry name" value="Sigma70_r4"/>
    <property type="match status" value="1"/>
</dbReference>